<protein>
    <recommendedName>
        <fullName evidence="7">ABC3 transporter permease C-terminal domain-containing protein</fullName>
    </recommendedName>
</protein>
<feature type="transmembrane region" description="Helical" evidence="6">
    <location>
        <begin position="235"/>
        <end position="259"/>
    </location>
</feature>
<keyword evidence="3 6" id="KW-0812">Transmembrane</keyword>
<dbReference type="EMBL" id="AHEU01000036">
    <property type="protein sequence ID" value="EJR28212.1"/>
    <property type="molecule type" value="Genomic_DNA"/>
</dbReference>
<comment type="similarity">
    <text evidence="6">Belongs to the ABC-4 integral membrane protein family.</text>
</comment>
<dbReference type="PATRIC" id="fig|1053226.3.peg.4659"/>
<reference evidence="8 9" key="1">
    <citation type="submission" date="2012-04" db="EMBL/GenBank/DDBJ databases">
        <title>The Genome Sequence of Bacillus cereus VD048.</title>
        <authorList>
            <consortium name="The Broad Institute Genome Sequencing Platform"/>
            <consortium name="The Broad Institute Genome Sequencing Center for Infectious Disease"/>
            <person name="Feldgarden M."/>
            <person name="Van der Auwera G.A."/>
            <person name="Mahillon J."/>
            <person name="Duprez V."/>
            <person name="Timmery S."/>
            <person name="Mattelet C."/>
            <person name="Dierick K."/>
            <person name="Sun M."/>
            <person name="Yu Z."/>
            <person name="Zhu L."/>
            <person name="Hu X."/>
            <person name="Shank E.B."/>
            <person name="Swiecicka I."/>
            <person name="Hansen B.M."/>
            <person name="Andrup L."/>
            <person name="Young S.K."/>
            <person name="Zeng Q."/>
            <person name="Gargeya S."/>
            <person name="Fitzgerald M."/>
            <person name="Haas B."/>
            <person name="Abouelleil A."/>
            <person name="Alvarado L."/>
            <person name="Arachchi H.M."/>
            <person name="Berlin A."/>
            <person name="Chapman S.B."/>
            <person name="Goldberg J."/>
            <person name="Griggs A."/>
            <person name="Gujja S."/>
            <person name="Hansen M."/>
            <person name="Howarth C."/>
            <person name="Imamovic A."/>
            <person name="Larimer J."/>
            <person name="McCowen C."/>
            <person name="Montmayeur A."/>
            <person name="Murphy C."/>
            <person name="Neiman D."/>
            <person name="Pearson M."/>
            <person name="Priest M."/>
            <person name="Roberts A."/>
            <person name="Saif S."/>
            <person name="Shea T."/>
            <person name="Sisk P."/>
            <person name="Sykes S."/>
            <person name="Wortman J."/>
            <person name="Nusbaum C."/>
            <person name="Birren B."/>
        </authorList>
    </citation>
    <scope>NUCLEOTIDE SEQUENCE [LARGE SCALE GENOMIC DNA]</scope>
    <source>
        <strain evidence="8 9">VD048</strain>
    </source>
</reference>
<keyword evidence="4 6" id="KW-1133">Transmembrane helix</keyword>
<dbReference type="InterPro" id="IPR003838">
    <property type="entry name" value="ABC3_permease_C"/>
</dbReference>
<feature type="transmembrane region" description="Helical" evidence="6">
    <location>
        <begin position="579"/>
        <end position="597"/>
    </location>
</feature>
<feature type="domain" description="ABC3 transporter permease C-terminal" evidence="7">
    <location>
        <begin position="61"/>
        <end position="177"/>
    </location>
</feature>
<evidence type="ECO:0000256" key="5">
    <source>
        <dbReference type="ARBA" id="ARBA00023136"/>
    </source>
</evidence>
<evidence type="ECO:0000256" key="1">
    <source>
        <dbReference type="ARBA" id="ARBA00004651"/>
    </source>
</evidence>
<comment type="subcellular location">
    <subcellularLocation>
        <location evidence="1 6">Cell membrane</location>
        <topology evidence="1 6">Multi-pass membrane protein</topology>
    </subcellularLocation>
</comment>
<dbReference type="InterPro" id="IPR052536">
    <property type="entry name" value="ABC-4_Integral_Memb_Prot"/>
</dbReference>
<name>J8H4X3_BACCE</name>
<feature type="transmembrane region" description="Helical" evidence="6">
    <location>
        <begin position="197"/>
        <end position="215"/>
    </location>
</feature>
<dbReference type="InterPro" id="IPR027022">
    <property type="entry name" value="ABC_permease_BceB-typ"/>
</dbReference>
<accession>J8H4X3</accession>
<organism evidence="8 9">
    <name type="scientific">Bacillus cereus VD048</name>
    <dbReference type="NCBI Taxonomy" id="1053226"/>
    <lineage>
        <taxon>Bacteria</taxon>
        <taxon>Bacillati</taxon>
        <taxon>Bacillota</taxon>
        <taxon>Bacilli</taxon>
        <taxon>Bacillales</taxon>
        <taxon>Bacillaceae</taxon>
        <taxon>Bacillus</taxon>
        <taxon>Bacillus cereus group</taxon>
    </lineage>
</organism>
<sequence length="641" mass="72378">MTPFSITQKNLQRNLKNYVLYFASMIFSIVIYFIFVSLQYNDYIVEQTNTAKGIADVFKVSSVILIIFVAIFIWYSNSFFTKKRKKEIALYSLLGVPKRQIGAMLFYENFIIGIIALIIGMGIGALLSKVFSMLLLKVMQLSTVISFSVSLEAIIHTTLVFTVIILITSFHGYSIIYKFKLIELLQAERQGERIPKGSVWTALLGLILVISSYWFALQPIFSSTWLDHKIRNMCIILGGSIIGTYFIFRSFTVFLLVGLQKNKTRYYRGINVVSVSQLLARIQRNAKTLTAIALLSTVTLCGIGASYSMYYKNKIMIDKTEPFSFMYIKTYLHVDQQIENTIKNSNHTIKEKITIPLIKVKANLQVNGILPVDFETNPNELNLLSESTFNALADKTNKDIKVSLQNIEVVALDANKSNTFQTEYKNGKAKLHLSGNDYSLQLVGKIQDNILNDSLHEFTIVVPDKIFSDITKKQEPYMLQAYKVSDDKNTKELTKALQILLPKDINLISKYDAYKGAAEATGLIIFAGVFLGLVFLAATGSIIYFKQLTEATIDQDKYIILRKLGVSKQAIFKSITKQIAFIFILPLTIGSLHSIIALNALSNTLGIDIFIPVLTTIVAYTLIYFTYYILTVKSYNNIVNK</sequence>
<feature type="transmembrane region" description="Helical" evidence="6">
    <location>
        <begin position="523"/>
        <end position="545"/>
    </location>
</feature>
<keyword evidence="2 6" id="KW-1003">Cell membrane</keyword>
<evidence type="ECO:0000313" key="9">
    <source>
        <dbReference type="Proteomes" id="UP000006960"/>
    </source>
</evidence>
<evidence type="ECO:0000313" key="8">
    <source>
        <dbReference type="EMBL" id="EJR28212.1"/>
    </source>
</evidence>
<dbReference type="Pfam" id="PF02687">
    <property type="entry name" value="FtsX"/>
    <property type="match status" value="1"/>
</dbReference>
<dbReference type="PANTHER" id="PTHR46795">
    <property type="entry name" value="ABC TRANSPORTER PERMEASE-RELATED-RELATED"/>
    <property type="match status" value="1"/>
</dbReference>
<feature type="transmembrane region" description="Helical" evidence="6">
    <location>
        <begin position="18"/>
        <end position="40"/>
    </location>
</feature>
<evidence type="ECO:0000256" key="6">
    <source>
        <dbReference type="PIRNR" id="PIRNR018968"/>
    </source>
</evidence>
<dbReference type="GO" id="GO:0055085">
    <property type="term" value="P:transmembrane transport"/>
    <property type="evidence" value="ECO:0007669"/>
    <property type="project" value="UniProtKB-UniRule"/>
</dbReference>
<dbReference type="PIRSF" id="PIRSF018968">
    <property type="entry name" value="ABC_permease_BceB"/>
    <property type="match status" value="1"/>
</dbReference>
<evidence type="ECO:0000256" key="4">
    <source>
        <dbReference type="ARBA" id="ARBA00022989"/>
    </source>
</evidence>
<keyword evidence="5 6" id="KW-0472">Membrane</keyword>
<dbReference type="GO" id="GO:0005886">
    <property type="term" value="C:plasma membrane"/>
    <property type="evidence" value="ECO:0007669"/>
    <property type="project" value="UniProtKB-SubCell"/>
</dbReference>
<gene>
    <name evidence="8" type="ORF">IIG_04571</name>
</gene>
<dbReference type="AlphaFoldDB" id="J8H4X3"/>
<feature type="transmembrane region" description="Helical" evidence="6">
    <location>
        <begin position="153"/>
        <end position="176"/>
    </location>
</feature>
<evidence type="ECO:0000256" key="2">
    <source>
        <dbReference type="ARBA" id="ARBA00022475"/>
    </source>
</evidence>
<comment type="caution">
    <text evidence="8">The sequence shown here is derived from an EMBL/GenBank/DDBJ whole genome shotgun (WGS) entry which is preliminary data.</text>
</comment>
<dbReference type="PANTHER" id="PTHR46795:SF3">
    <property type="entry name" value="ABC TRANSPORTER PERMEASE"/>
    <property type="match status" value="1"/>
</dbReference>
<dbReference type="RefSeq" id="WP_002166483.1">
    <property type="nucleotide sequence ID" value="NZ_JH792311.1"/>
</dbReference>
<feature type="transmembrane region" description="Helical" evidence="6">
    <location>
        <begin position="289"/>
        <end position="310"/>
    </location>
</feature>
<proteinExistence type="inferred from homology"/>
<dbReference type="HOGENOM" id="CLU_022800_2_1_9"/>
<feature type="transmembrane region" description="Helical" evidence="6">
    <location>
        <begin position="101"/>
        <end position="127"/>
    </location>
</feature>
<evidence type="ECO:0000256" key="3">
    <source>
        <dbReference type="ARBA" id="ARBA00022692"/>
    </source>
</evidence>
<keyword evidence="6" id="KW-0813">Transport</keyword>
<dbReference type="Proteomes" id="UP000006960">
    <property type="component" value="Unassembled WGS sequence"/>
</dbReference>
<feature type="transmembrane region" description="Helical" evidence="6">
    <location>
        <begin position="60"/>
        <end position="80"/>
    </location>
</feature>
<feature type="transmembrane region" description="Helical" evidence="6">
    <location>
        <begin position="609"/>
        <end position="630"/>
    </location>
</feature>
<evidence type="ECO:0000259" key="7">
    <source>
        <dbReference type="Pfam" id="PF02687"/>
    </source>
</evidence>